<comment type="caution">
    <text evidence="4">The sequence shown here is derived from an EMBL/GenBank/DDBJ whole genome shotgun (WGS) entry which is preliminary data.</text>
</comment>
<dbReference type="EMBL" id="CAJNBJ010000005">
    <property type="protein sequence ID" value="CAE6739494.1"/>
    <property type="molecule type" value="Genomic_DNA"/>
</dbReference>
<gene>
    <name evidence="4" type="ORF">NSPZN2_130019</name>
</gene>
<keyword evidence="2" id="KW-0479">Metal-binding</keyword>
<dbReference type="PANTHER" id="PTHR34535:SF3">
    <property type="entry name" value="HYDROGENASE MATURATION FACTOR HYPA"/>
    <property type="match status" value="1"/>
</dbReference>
<dbReference type="Proteomes" id="UP000675880">
    <property type="component" value="Unassembled WGS sequence"/>
</dbReference>
<dbReference type="Pfam" id="PF01155">
    <property type="entry name" value="HypA"/>
    <property type="match status" value="1"/>
</dbReference>
<reference evidence="4 5" key="1">
    <citation type="submission" date="2021-02" db="EMBL/GenBank/DDBJ databases">
        <authorList>
            <person name="Han P."/>
        </authorList>
    </citation>
    <scope>NUCLEOTIDE SEQUENCE [LARGE SCALE GENOMIC DNA]</scope>
    <source>
        <strain evidence="4">Candidatus Nitrospira sp. ZN2</strain>
    </source>
</reference>
<keyword evidence="5" id="KW-1185">Reference proteome</keyword>
<sequence>MHEWQLMAQVVKMVEEALRQAPSARPSVVRLMVSTQSHFFEHDAAALQSVFAAAAEGTVAERAMLEILPVPVTGHCRLCGTACEMKALLQCCPGCGSANLDAEPVPEVVLHEVVVEE</sequence>
<evidence type="ECO:0000256" key="1">
    <source>
        <dbReference type="ARBA" id="ARBA00022596"/>
    </source>
</evidence>
<keyword evidence="3" id="KW-0862">Zinc</keyword>
<dbReference type="InterPro" id="IPR000688">
    <property type="entry name" value="HypA/HybF"/>
</dbReference>
<dbReference type="Gene3D" id="3.30.2320.80">
    <property type="match status" value="1"/>
</dbReference>
<keyword evidence="1" id="KW-0533">Nickel</keyword>
<proteinExistence type="predicted"/>
<organism evidence="4 5">
    <name type="scientific">Nitrospira defluvii</name>
    <dbReference type="NCBI Taxonomy" id="330214"/>
    <lineage>
        <taxon>Bacteria</taxon>
        <taxon>Pseudomonadati</taxon>
        <taxon>Nitrospirota</taxon>
        <taxon>Nitrospiria</taxon>
        <taxon>Nitrospirales</taxon>
        <taxon>Nitrospiraceae</taxon>
        <taxon>Nitrospira</taxon>
    </lineage>
</organism>
<accession>A0ABM8R8Q9</accession>
<dbReference type="PANTHER" id="PTHR34535">
    <property type="entry name" value="HYDROGENASE MATURATION FACTOR HYPA"/>
    <property type="match status" value="1"/>
</dbReference>
<evidence type="ECO:0000313" key="5">
    <source>
        <dbReference type="Proteomes" id="UP000675880"/>
    </source>
</evidence>
<evidence type="ECO:0000256" key="3">
    <source>
        <dbReference type="ARBA" id="ARBA00022833"/>
    </source>
</evidence>
<dbReference type="PIRSF" id="PIRSF004761">
    <property type="entry name" value="Hydrgn_mat_HypA"/>
    <property type="match status" value="1"/>
</dbReference>
<protein>
    <submittedName>
        <fullName evidence="4">Hydrogenase maturation factor HypA 2</fullName>
    </submittedName>
</protein>
<evidence type="ECO:0000256" key="2">
    <source>
        <dbReference type="ARBA" id="ARBA00022723"/>
    </source>
</evidence>
<name>A0ABM8R8Q9_9BACT</name>
<evidence type="ECO:0000313" key="4">
    <source>
        <dbReference type="EMBL" id="CAE6739494.1"/>
    </source>
</evidence>